<gene>
    <name evidence="1" type="ORF">TEA_015589</name>
</gene>
<name>A0A4S4E4F9_CAMSN</name>
<comment type="caution">
    <text evidence="1">The sequence shown here is derived from an EMBL/GenBank/DDBJ whole genome shotgun (WGS) entry which is preliminary data.</text>
</comment>
<evidence type="ECO:0000313" key="2">
    <source>
        <dbReference type="Proteomes" id="UP000306102"/>
    </source>
</evidence>
<sequence>MRFYVCGMKQKRKTFKAPCTMDKALRVRASPSLPRTMDGASSPYVSRMKRKRKTFKAPCTMDGALHVRASPSLPRSMVGASSSSVSSPHIPVEDDSEKLKGQLGLIVRSGHRVPLTCLSWNVMHVDIKENIWQEVKASFDIAFGATAAAAPSALSVTLVAVAVAAPSAALEEYNLHLWKVPKEQHTIEYCDGIYHKIVGNDGHGYCKTYGRGVPWSAVYALGSGLSQSLAAPSFIDEITQRVTQDVESRFTTTIKNLTARVLFLESQGVAGSMSLREASSETTFSAAAAAAPSALSVTLVAVAVAAPSAALEEYNLHLWKVPKEQHTIEYCDGIYHKIIGNDGHGYCKTYGRGVPWSAVYARGSSPSQSLAAPSFIDEITQRVAQDVESRFTTTIKNLTTCVLFLESQSVAGSTSLREV</sequence>
<dbReference type="EMBL" id="SDRB02007921">
    <property type="protein sequence ID" value="THG10374.1"/>
    <property type="molecule type" value="Genomic_DNA"/>
</dbReference>
<protein>
    <submittedName>
        <fullName evidence="1">Uncharacterized protein</fullName>
    </submittedName>
</protein>
<reference evidence="1 2" key="1">
    <citation type="journal article" date="2018" name="Proc. Natl. Acad. Sci. U.S.A.">
        <title>Draft genome sequence of Camellia sinensis var. sinensis provides insights into the evolution of the tea genome and tea quality.</title>
        <authorList>
            <person name="Wei C."/>
            <person name="Yang H."/>
            <person name="Wang S."/>
            <person name="Zhao J."/>
            <person name="Liu C."/>
            <person name="Gao L."/>
            <person name="Xia E."/>
            <person name="Lu Y."/>
            <person name="Tai Y."/>
            <person name="She G."/>
            <person name="Sun J."/>
            <person name="Cao H."/>
            <person name="Tong W."/>
            <person name="Gao Q."/>
            <person name="Li Y."/>
            <person name="Deng W."/>
            <person name="Jiang X."/>
            <person name="Wang W."/>
            <person name="Chen Q."/>
            <person name="Zhang S."/>
            <person name="Li H."/>
            <person name="Wu J."/>
            <person name="Wang P."/>
            <person name="Li P."/>
            <person name="Shi C."/>
            <person name="Zheng F."/>
            <person name="Jian J."/>
            <person name="Huang B."/>
            <person name="Shan D."/>
            <person name="Shi M."/>
            <person name="Fang C."/>
            <person name="Yue Y."/>
            <person name="Li F."/>
            <person name="Li D."/>
            <person name="Wei S."/>
            <person name="Han B."/>
            <person name="Jiang C."/>
            <person name="Yin Y."/>
            <person name="Xia T."/>
            <person name="Zhang Z."/>
            <person name="Bennetzen J.L."/>
            <person name="Zhao S."/>
            <person name="Wan X."/>
        </authorList>
    </citation>
    <scope>NUCLEOTIDE SEQUENCE [LARGE SCALE GENOMIC DNA]</scope>
    <source>
        <strain evidence="2">cv. Shuchazao</strain>
        <tissue evidence="1">Leaf</tissue>
    </source>
</reference>
<keyword evidence="2" id="KW-1185">Reference proteome</keyword>
<dbReference type="AlphaFoldDB" id="A0A4S4E4F9"/>
<evidence type="ECO:0000313" key="1">
    <source>
        <dbReference type="EMBL" id="THG10374.1"/>
    </source>
</evidence>
<organism evidence="1 2">
    <name type="scientific">Camellia sinensis var. sinensis</name>
    <name type="common">China tea</name>
    <dbReference type="NCBI Taxonomy" id="542762"/>
    <lineage>
        <taxon>Eukaryota</taxon>
        <taxon>Viridiplantae</taxon>
        <taxon>Streptophyta</taxon>
        <taxon>Embryophyta</taxon>
        <taxon>Tracheophyta</taxon>
        <taxon>Spermatophyta</taxon>
        <taxon>Magnoliopsida</taxon>
        <taxon>eudicotyledons</taxon>
        <taxon>Gunneridae</taxon>
        <taxon>Pentapetalae</taxon>
        <taxon>asterids</taxon>
        <taxon>Ericales</taxon>
        <taxon>Theaceae</taxon>
        <taxon>Camellia</taxon>
    </lineage>
</organism>
<dbReference type="Proteomes" id="UP000306102">
    <property type="component" value="Unassembled WGS sequence"/>
</dbReference>
<accession>A0A4S4E4F9</accession>
<proteinExistence type="predicted"/>